<accession>A0A1M4N0S7</accession>
<reference evidence="2" key="1">
    <citation type="submission" date="2016-09" db="EMBL/GenBank/DDBJ databases">
        <authorList>
            <person name="Wibberg D."/>
        </authorList>
    </citation>
    <scope>NUCLEOTIDE SEQUENCE [LARGE SCALE GENOMIC DNA]</scope>
</reference>
<dbReference type="EMBL" id="FMJB01000055">
    <property type="protein sequence ID" value="SCM68460.1"/>
    <property type="molecule type" value="Genomic_DNA"/>
</dbReference>
<gene>
    <name evidence="1" type="ORF">KARMA_2679</name>
</gene>
<proteinExistence type="predicted"/>
<name>A0A1M4N0S7_9RHOB</name>
<organism evidence="1 2">
    <name type="scientific">Donghicola eburneus</name>
    <dbReference type="NCBI Taxonomy" id="393278"/>
    <lineage>
        <taxon>Bacteria</taxon>
        <taxon>Pseudomonadati</taxon>
        <taxon>Pseudomonadota</taxon>
        <taxon>Alphaproteobacteria</taxon>
        <taxon>Rhodobacterales</taxon>
        <taxon>Roseobacteraceae</taxon>
        <taxon>Donghicola</taxon>
    </lineage>
</organism>
<keyword evidence="2" id="KW-1185">Reference proteome</keyword>
<evidence type="ECO:0000313" key="1">
    <source>
        <dbReference type="EMBL" id="SCM68460.1"/>
    </source>
</evidence>
<dbReference type="Proteomes" id="UP000184085">
    <property type="component" value="Unassembled WGS sequence"/>
</dbReference>
<evidence type="ECO:0008006" key="3">
    <source>
        <dbReference type="Google" id="ProtNLM"/>
    </source>
</evidence>
<sequence>MLLLCALRDMRRRRLAKGVPPAGLAAKGHLNSVTRLWKIARSLRFVTSDDIQPKAGCRLALVDCPVPNSKARMILDALIDGGCSEKAISTPRPMARKERHTLRLRAFAMLWKMKPARRRLNPDELSLCLASFLHTEMLEGSDATVIHIGDRSERRIAMTAGAALAGRPSVYWQTAYHDTTFPPLGYTHAAVMNKTGEDRALGYNIEPLRQALKKPRAVTAPSSSQRIGIAMNAFAGPEVAELCRSVLSAFPSATLELRTHPRIASPNLGDLPKEANIRPRGEALSAFCDACDIVLCGNSAVQIEMLLLGVLVIHIPGLDDHGFDLYRYVAEGVTYGTTDLDRHSVDAAIQFYAAAEWPDRLLQHVSPPSDACRPISALWTTE</sequence>
<evidence type="ECO:0000313" key="2">
    <source>
        <dbReference type="Proteomes" id="UP000184085"/>
    </source>
</evidence>
<dbReference type="AlphaFoldDB" id="A0A1M4N0S7"/>
<protein>
    <recommendedName>
        <fullName evidence="3">Capsule polysaccharide biosynthesis protein</fullName>
    </recommendedName>
</protein>